<keyword evidence="2" id="KW-1185">Reference proteome</keyword>
<comment type="caution">
    <text evidence="1">The sequence shown here is derived from an EMBL/GenBank/DDBJ whole genome shotgun (WGS) entry which is preliminary data.</text>
</comment>
<evidence type="ECO:0000313" key="2">
    <source>
        <dbReference type="Proteomes" id="UP000735302"/>
    </source>
</evidence>
<gene>
    <name evidence="1" type="ORF">PoB_001429000</name>
</gene>
<accession>A0AAV3YX43</accession>
<protein>
    <submittedName>
        <fullName evidence="1">Uncharacterized protein</fullName>
    </submittedName>
</protein>
<sequence length="98" mass="11191">MYWMLRRLMVVDAKDCVAVTILYQTSNKPDNSRKKTGFVVHAATFSRNYAWLCGGTPLFPTSNITTVLPPGSSTQRTAPMPRQDENRSRLGVFLYQRY</sequence>
<reference evidence="1 2" key="1">
    <citation type="journal article" date="2021" name="Elife">
        <title>Chloroplast acquisition without the gene transfer in kleptoplastic sea slugs, Plakobranchus ocellatus.</title>
        <authorList>
            <person name="Maeda T."/>
            <person name="Takahashi S."/>
            <person name="Yoshida T."/>
            <person name="Shimamura S."/>
            <person name="Takaki Y."/>
            <person name="Nagai Y."/>
            <person name="Toyoda A."/>
            <person name="Suzuki Y."/>
            <person name="Arimoto A."/>
            <person name="Ishii H."/>
            <person name="Satoh N."/>
            <person name="Nishiyama T."/>
            <person name="Hasebe M."/>
            <person name="Maruyama T."/>
            <person name="Minagawa J."/>
            <person name="Obokata J."/>
            <person name="Shigenobu S."/>
        </authorList>
    </citation>
    <scope>NUCLEOTIDE SEQUENCE [LARGE SCALE GENOMIC DNA]</scope>
</reference>
<evidence type="ECO:0000313" key="1">
    <source>
        <dbReference type="EMBL" id="GFN87784.1"/>
    </source>
</evidence>
<name>A0AAV3YX43_9GAST</name>
<dbReference type="AlphaFoldDB" id="A0AAV3YX43"/>
<proteinExistence type="predicted"/>
<organism evidence="1 2">
    <name type="scientific">Plakobranchus ocellatus</name>
    <dbReference type="NCBI Taxonomy" id="259542"/>
    <lineage>
        <taxon>Eukaryota</taxon>
        <taxon>Metazoa</taxon>
        <taxon>Spiralia</taxon>
        <taxon>Lophotrochozoa</taxon>
        <taxon>Mollusca</taxon>
        <taxon>Gastropoda</taxon>
        <taxon>Heterobranchia</taxon>
        <taxon>Euthyneura</taxon>
        <taxon>Panpulmonata</taxon>
        <taxon>Sacoglossa</taxon>
        <taxon>Placobranchoidea</taxon>
        <taxon>Plakobranchidae</taxon>
        <taxon>Plakobranchus</taxon>
    </lineage>
</organism>
<dbReference type="EMBL" id="BLXT01001791">
    <property type="protein sequence ID" value="GFN87784.1"/>
    <property type="molecule type" value="Genomic_DNA"/>
</dbReference>
<dbReference type="Proteomes" id="UP000735302">
    <property type="component" value="Unassembled WGS sequence"/>
</dbReference>